<evidence type="ECO:0000313" key="2">
    <source>
        <dbReference type="Proteomes" id="UP000198855"/>
    </source>
</evidence>
<dbReference type="AlphaFoldDB" id="A0A1I1TH84"/>
<organism evidence="1 2">
    <name type="scientific">Paenibacillus catalpae</name>
    <dbReference type="NCBI Taxonomy" id="1045775"/>
    <lineage>
        <taxon>Bacteria</taxon>
        <taxon>Bacillati</taxon>
        <taxon>Bacillota</taxon>
        <taxon>Bacilli</taxon>
        <taxon>Bacillales</taxon>
        <taxon>Paenibacillaceae</taxon>
        <taxon>Paenibacillus</taxon>
    </lineage>
</organism>
<reference evidence="2" key="1">
    <citation type="submission" date="2016-10" db="EMBL/GenBank/DDBJ databases">
        <authorList>
            <person name="Varghese N."/>
            <person name="Submissions S."/>
        </authorList>
    </citation>
    <scope>NUCLEOTIDE SEQUENCE [LARGE SCALE GENOMIC DNA]</scope>
    <source>
        <strain evidence="2">CGMCC 1.10784</strain>
    </source>
</reference>
<proteinExistence type="predicted"/>
<evidence type="ECO:0000313" key="1">
    <source>
        <dbReference type="EMBL" id="SFD57981.1"/>
    </source>
</evidence>
<name>A0A1I1TH84_9BACL</name>
<sequence length="58" mass="6733">MDCLGCRIANGIEPDVNIVYEMERRSVCVRRGTVSFNSKIRRPLNDGIRWHIESVEKI</sequence>
<gene>
    <name evidence="1" type="ORF">SAMN05216378_0510</name>
</gene>
<accession>A0A1I1TH84</accession>
<dbReference type="Proteomes" id="UP000198855">
    <property type="component" value="Unassembled WGS sequence"/>
</dbReference>
<keyword evidence="2" id="KW-1185">Reference proteome</keyword>
<dbReference type="EMBL" id="FOMT01000001">
    <property type="protein sequence ID" value="SFD57981.1"/>
    <property type="molecule type" value="Genomic_DNA"/>
</dbReference>
<protein>
    <submittedName>
        <fullName evidence="1">Uncharacterized protein</fullName>
    </submittedName>
</protein>